<name>A0ABV8INA3_9ACTN</name>
<keyword evidence="2" id="KW-1185">Reference proteome</keyword>
<evidence type="ECO:0000313" key="2">
    <source>
        <dbReference type="Proteomes" id="UP001595867"/>
    </source>
</evidence>
<protein>
    <submittedName>
        <fullName evidence="1">WXG100 family type VII secretion target</fullName>
    </submittedName>
</protein>
<sequence length="407" mass="43802">MSDNPLIVPADSSTTWSTGLGLVENARELSAGIQNNSWVDATLGGVGGSLDVLAVAVDPLGSLFAWGVGWLMEHVKPLRDALDWLAGKPDEIAAHAATWRNVAASAAEAHQRYAAAVRVQTADWYGASGDAYRAHAGEQLAAVDGIATVTNAISYAVEGAGLLVGLVREIVRDLVAQFVATLAVRLPQWLAEAGVTLGLATPVVAAQVASLVAQWANRIQHFIRALFNSLRRLNGKLGELAGILARLKQLLARLSRADPVAAPAGRSAASSGNVSTAGGLFREGDGIVRNGQRLLMSRENVLAVAEKFGIDMIGVRFSLDKVRRGSGPGKEFYGVTMPNGDIKLARDAFMDEEQLARTLAHERFHLDELRSGMEFPWNEADRAAYEVRAYAHEEQWWQSKKHLLDQE</sequence>
<organism evidence="1 2">
    <name type="scientific">Actinoplanes subglobosus</name>
    <dbReference type="NCBI Taxonomy" id="1547892"/>
    <lineage>
        <taxon>Bacteria</taxon>
        <taxon>Bacillati</taxon>
        <taxon>Actinomycetota</taxon>
        <taxon>Actinomycetes</taxon>
        <taxon>Micromonosporales</taxon>
        <taxon>Micromonosporaceae</taxon>
        <taxon>Actinoplanes</taxon>
    </lineage>
</organism>
<gene>
    <name evidence="1" type="ORF">ACFO0C_09245</name>
</gene>
<comment type="caution">
    <text evidence="1">The sequence shown here is derived from an EMBL/GenBank/DDBJ whole genome shotgun (WGS) entry which is preliminary data.</text>
</comment>
<proteinExistence type="predicted"/>
<accession>A0ABV8INA3</accession>
<evidence type="ECO:0000313" key="1">
    <source>
        <dbReference type="EMBL" id="MFC4065116.1"/>
    </source>
</evidence>
<reference evidence="2" key="1">
    <citation type="journal article" date="2019" name="Int. J. Syst. Evol. Microbiol.">
        <title>The Global Catalogue of Microorganisms (GCM) 10K type strain sequencing project: providing services to taxonomists for standard genome sequencing and annotation.</title>
        <authorList>
            <consortium name="The Broad Institute Genomics Platform"/>
            <consortium name="The Broad Institute Genome Sequencing Center for Infectious Disease"/>
            <person name="Wu L."/>
            <person name="Ma J."/>
        </authorList>
    </citation>
    <scope>NUCLEOTIDE SEQUENCE [LARGE SCALE GENOMIC DNA]</scope>
    <source>
        <strain evidence="2">TBRC 5832</strain>
    </source>
</reference>
<dbReference type="RefSeq" id="WP_378066148.1">
    <property type="nucleotide sequence ID" value="NZ_JBHSBL010000007.1"/>
</dbReference>
<dbReference type="EMBL" id="JBHSBL010000007">
    <property type="protein sequence ID" value="MFC4065116.1"/>
    <property type="molecule type" value="Genomic_DNA"/>
</dbReference>
<dbReference type="Proteomes" id="UP001595867">
    <property type="component" value="Unassembled WGS sequence"/>
</dbReference>